<evidence type="ECO:0000313" key="1">
    <source>
        <dbReference type="EMBL" id="KAA8486843.1"/>
    </source>
</evidence>
<dbReference type="PANTHER" id="PTHR34613">
    <property type="entry name" value="SLL0800 PROTEIN"/>
    <property type="match status" value="1"/>
</dbReference>
<dbReference type="AlphaFoldDB" id="A0A5M9HKP9"/>
<proteinExistence type="predicted"/>
<comment type="caution">
    <text evidence="1">The sequence shown here is derived from an EMBL/GenBank/DDBJ whole genome shotgun (WGS) entry which is preliminary data.</text>
</comment>
<dbReference type="InterPro" id="IPR010106">
    <property type="entry name" value="RpnA"/>
</dbReference>
<gene>
    <name evidence="1" type="ORF">F1649_01115</name>
</gene>
<keyword evidence="2" id="KW-1185">Reference proteome</keyword>
<sequence length="279" mass="32225">MLTTPEEADLSNRYDKIMKENQDEALPGIIKHVLGINIVKKEVLTSKLQQTKEREADRLTKVTDGSGKTYILNIEWQSRNDANMLSRMLEYRVMARRKYQLPVKQYVLYMGSEKLTMKDCIDEEDLQYRYRIVSLSEIDYKFFLKSNKPEQKVLAVLGEFGKDSAEQVIGQILTGIRTEAESDLSKNKYFNQLRILAQLRNLVEQFNTAMESVSTFFKEEKDPLYRKGIVRGIEKERAKAEREKKDEKLAIAREFKKLGVAVADIAKGTGLPIAEIEKL</sequence>
<dbReference type="Proteomes" id="UP000322918">
    <property type="component" value="Unassembled WGS sequence"/>
</dbReference>
<dbReference type="EMBL" id="VWNE01000001">
    <property type="protein sequence ID" value="KAA8486843.1"/>
    <property type="molecule type" value="Genomic_DNA"/>
</dbReference>
<dbReference type="NCBIfam" id="TIGR01784">
    <property type="entry name" value="T_den_put_tspse"/>
    <property type="match status" value="1"/>
</dbReference>
<evidence type="ECO:0000313" key="2">
    <source>
        <dbReference type="Proteomes" id="UP000322918"/>
    </source>
</evidence>
<accession>A0A5M9HKP9</accession>
<dbReference type="OrthoDB" id="714214at2"/>
<dbReference type="PANTHER" id="PTHR34613:SF1">
    <property type="entry name" value="SLL6017 PROTEIN"/>
    <property type="match status" value="1"/>
</dbReference>
<organism evidence="1 2">
    <name type="scientific">Arcticibacter tournemirensis</name>
    <dbReference type="NCBI Taxonomy" id="699437"/>
    <lineage>
        <taxon>Bacteria</taxon>
        <taxon>Pseudomonadati</taxon>
        <taxon>Bacteroidota</taxon>
        <taxon>Sphingobacteriia</taxon>
        <taxon>Sphingobacteriales</taxon>
        <taxon>Sphingobacteriaceae</taxon>
        <taxon>Arcticibacter</taxon>
    </lineage>
</organism>
<protein>
    <submittedName>
        <fullName evidence="1">Rpn family recombination-promoting nuclease/putative transposase</fullName>
    </submittedName>
</protein>
<dbReference type="RefSeq" id="WP_141814016.1">
    <property type="nucleotide sequence ID" value="NZ_VFPL01000001.1"/>
</dbReference>
<name>A0A5M9HKP9_9SPHI</name>
<reference evidence="1 2" key="1">
    <citation type="submission" date="2019-09" db="EMBL/GenBank/DDBJ databases">
        <title>Pararcticibacter amylolyticus gen. nov., sp. nov., isolated from a rottenly hemp rope, and reclassification of Pedobacter tournemirensis as Pararcticibacter tournemirensis comb. nov.</title>
        <authorList>
            <person name="Cai Y."/>
        </authorList>
    </citation>
    <scope>NUCLEOTIDE SEQUENCE [LARGE SCALE GENOMIC DNA]</scope>
    <source>
        <strain evidence="1 2">TF5-37.2-LB10</strain>
    </source>
</reference>